<dbReference type="GO" id="GO:0004713">
    <property type="term" value="F:protein tyrosine kinase activity"/>
    <property type="evidence" value="ECO:0007669"/>
    <property type="project" value="InterPro"/>
</dbReference>
<dbReference type="InParanoid" id="A7SVG7"/>
<dbReference type="Gene3D" id="1.10.510.10">
    <property type="entry name" value="Transferase(Phosphotransferase) domain 1"/>
    <property type="match status" value="1"/>
</dbReference>
<dbReference type="EMBL" id="DS469835">
    <property type="protein sequence ID" value="EDO32289.1"/>
    <property type="molecule type" value="Genomic_DNA"/>
</dbReference>
<reference evidence="2 3" key="1">
    <citation type="journal article" date="2007" name="Science">
        <title>Sea anemone genome reveals ancestral eumetazoan gene repertoire and genomic organization.</title>
        <authorList>
            <person name="Putnam N.H."/>
            <person name="Srivastava M."/>
            <person name="Hellsten U."/>
            <person name="Dirks B."/>
            <person name="Chapman J."/>
            <person name="Salamov A."/>
            <person name="Terry A."/>
            <person name="Shapiro H."/>
            <person name="Lindquist E."/>
            <person name="Kapitonov V.V."/>
            <person name="Jurka J."/>
            <person name="Genikhovich G."/>
            <person name="Grigoriev I.V."/>
            <person name="Lucas S.M."/>
            <person name="Steele R.E."/>
            <person name="Finnerty J.R."/>
            <person name="Technau U."/>
            <person name="Martindale M.Q."/>
            <person name="Rokhsar D.S."/>
        </authorList>
    </citation>
    <scope>NUCLEOTIDE SEQUENCE [LARGE SCALE GENOMIC DNA]</scope>
    <source>
        <strain evidence="3">CH2 X CH6</strain>
    </source>
</reference>
<dbReference type="InterPro" id="IPR001245">
    <property type="entry name" value="Ser-Thr/Tyr_kinase_cat_dom"/>
</dbReference>
<dbReference type="HOGENOM" id="CLU_934764_0_0_1"/>
<dbReference type="Gene3D" id="3.30.200.20">
    <property type="entry name" value="Phosphorylase Kinase, domain 1"/>
    <property type="match status" value="1"/>
</dbReference>
<evidence type="ECO:0000259" key="1">
    <source>
        <dbReference type="PROSITE" id="PS50011"/>
    </source>
</evidence>
<dbReference type="InterPro" id="IPR011009">
    <property type="entry name" value="Kinase-like_dom_sf"/>
</dbReference>
<dbReference type="Pfam" id="PF07714">
    <property type="entry name" value="PK_Tyr_Ser-Thr"/>
    <property type="match status" value="1"/>
</dbReference>
<keyword evidence="3" id="KW-1185">Reference proteome</keyword>
<evidence type="ECO:0000313" key="2">
    <source>
        <dbReference type="EMBL" id="EDO32289.1"/>
    </source>
</evidence>
<evidence type="ECO:0000313" key="3">
    <source>
        <dbReference type="Proteomes" id="UP000001593"/>
    </source>
</evidence>
<proteinExistence type="predicted"/>
<dbReference type="Proteomes" id="UP000001593">
    <property type="component" value="Unassembled WGS sequence"/>
</dbReference>
<dbReference type="InterPro" id="IPR051681">
    <property type="entry name" value="Ser/Thr_Kinases-Pseudokinases"/>
</dbReference>
<organism evidence="2 3">
    <name type="scientific">Nematostella vectensis</name>
    <name type="common">Starlet sea anemone</name>
    <dbReference type="NCBI Taxonomy" id="45351"/>
    <lineage>
        <taxon>Eukaryota</taxon>
        <taxon>Metazoa</taxon>
        <taxon>Cnidaria</taxon>
        <taxon>Anthozoa</taxon>
        <taxon>Hexacorallia</taxon>
        <taxon>Actiniaria</taxon>
        <taxon>Edwardsiidae</taxon>
        <taxon>Nematostella</taxon>
    </lineage>
</organism>
<dbReference type="SUPFAM" id="SSF56112">
    <property type="entry name" value="Protein kinase-like (PK-like)"/>
    <property type="match status" value="1"/>
</dbReference>
<protein>
    <recommendedName>
        <fullName evidence="1">Protein kinase domain-containing protein</fullName>
    </recommendedName>
</protein>
<dbReference type="PhylomeDB" id="A7SVG7"/>
<dbReference type="eggNOG" id="KOG0193">
    <property type="taxonomic scope" value="Eukaryota"/>
</dbReference>
<dbReference type="STRING" id="45351.A7SVG7"/>
<dbReference type="AlphaFoldDB" id="A7SVG7"/>
<sequence length="298" mass="34654">MAVHPNSSMVYLSSLIHQGSNFPRAFYSIADIRKKLVDVDNCQTSSERREYMRLFPPFDENDEENIIKKSLKEWNIPYSDLQFGDKVGIGPKGHVYKGRWHGEIMIHTVKKSSKIDLEEFLKEAWLRKYVAFSHVINVFCLSRHGYASLPRGHLTYVPPEHMRKISWSENELELVQCCNSSVKTNVYVFGTLLYEIMTGRWPFSHFPVESIIWMVGKGKKQCLRHVKCPEKTKNLIRECWSDNSEDRPDFAKIVQFFQEHNISHECSNKRITGSHSEPEKIHMVGRQSSKLSFSTAPL</sequence>
<dbReference type="PROSITE" id="PS50011">
    <property type="entry name" value="PROTEIN_KINASE_DOM"/>
    <property type="match status" value="1"/>
</dbReference>
<dbReference type="InterPro" id="IPR000719">
    <property type="entry name" value="Prot_kinase_dom"/>
</dbReference>
<name>A7SVG7_NEMVE</name>
<dbReference type="PANTHER" id="PTHR44329:SF253">
    <property type="entry name" value="KINASE SUPPRESSOR OF RAS 2"/>
    <property type="match status" value="1"/>
</dbReference>
<dbReference type="PANTHER" id="PTHR44329">
    <property type="entry name" value="SERINE/THREONINE-PROTEIN KINASE TNNI3K-RELATED"/>
    <property type="match status" value="1"/>
</dbReference>
<accession>A7SVG7</accession>
<dbReference type="InterPro" id="IPR020635">
    <property type="entry name" value="Tyr_kinase_cat_dom"/>
</dbReference>
<dbReference type="SMART" id="SM00219">
    <property type="entry name" value="TyrKc"/>
    <property type="match status" value="1"/>
</dbReference>
<gene>
    <name evidence="2" type="ORF">NEMVEDRAFT_v1g218096</name>
</gene>
<dbReference type="GO" id="GO:0005524">
    <property type="term" value="F:ATP binding"/>
    <property type="evidence" value="ECO:0007669"/>
    <property type="project" value="InterPro"/>
</dbReference>
<feature type="domain" description="Protein kinase" evidence="1">
    <location>
        <begin position="1"/>
        <end position="263"/>
    </location>
</feature>